<dbReference type="AlphaFoldDB" id="A0A853FJQ3"/>
<comment type="caution">
    <text evidence="4">The sequence shown here is derived from an EMBL/GenBank/DDBJ whole genome shotgun (WGS) entry which is preliminary data.</text>
</comment>
<dbReference type="EMBL" id="JACCEW010000004">
    <property type="protein sequence ID" value="NYT38166.1"/>
    <property type="molecule type" value="Genomic_DNA"/>
</dbReference>
<dbReference type="InterPro" id="IPR036291">
    <property type="entry name" value="NAD(P)-bd_dom_sf"/>
</dbReference>
<dbReference type="Gene3D" id="3.90.25.10">
    <property type="entry name" value="UDP-galactose 4-epimerase, domain 1"/>
    <property type="match status" value="1"/>
</dbReference>
<dbReference type="Pfam" id="PF05368">
    <property type="entry name" value="NmrA"/>
    <property type="match status" value="1"/>
</dbReference>
<evidence type="ECO:0000256" key="2">
    <source>
        <dbReference type="ARBA" id="ARBA00023002"/>
    </source>
</evidence>
<evidence type="ECO:0000313" key="5">
    <source>
        <dbReference type="Proteomes" id="UP000580517"/>
    </source>
</evidence>
<dbReference type="GO" id="GO:0016491">
    <property type="term" value="F:oxidoreductase activity"/>
    <property type="evidence" value="ECO:0007669"/>
    <property type="project" value="UniProtKB-KW"/>
</dbReference>
<keyword evidence="2" id="KW-0560">Oxidoreductase</keyword>
<dbReference type="CDD" id="cd05259">
    <property type="entry name" value="PCBER_SDR_a"/>
    <property type="match status" value="1"/>
</dbReference>
<protein>
    <submittedName>
        <fullName evidence="4">Aromatic alcohol reductase</fullName>
    </submittedName>
</protein>
<organism evidence="4 5">
    <name type="scientific">Allopusillimonas soli</name>
    <dbReference type="NCBI Taxonomy" id="659016"/>
    <lineage>
        <taxon>Bacteria</taxon>
        <taxon>Pseudomonadati</taxon>
        <taxon>Pseudomonadota</taxon>
        <taxon>Betaproteobacteria</taxon>
        <taxon>Burkholderiales</taxon>
        <taxon>Alcaligenaceae</taxon>
        <taxon>Allopusillimonas</taxon>
    </lineage>
</organism>
<dbReference type="Gene3D" id="3.40.50.720">
    <property type="entry name" value="NAD(P)-binding Rossmann-like Domain"/>
    <property type="match status" value="1"/>
</dbReference>
<dbReference type="InterPro" id="IPR045312">
    <property type="entry name" value="PCBER-like"/>
</dbReference>
<evidence type="ECO:0000259" key="3">
    <source>
        <dbReference type="Pfam" id="PF05368"/>
    </source>
</evidence>
<dbReference type="InterPro" id="IPR008030">
    <property type="entry name" value="NmrA-like"/>
</dbReference>
<reference evidence="4 5" key="1">
    <citation type="submission" date="2020-07" db="EMBL/GenBank/DDBJ databases">
        <title>Taxonomic revisions and descriptions of new bacterial species based on genomic comparisons in the high-G+C-content subgroup of the family Alcaligenaceae.</title>
        <authorList>
            <person name="Szabo A."/>
            <person name="Felfoldi T."/>
        </authorList>
    </citation>
    <scope>NUCLEOTIDE SEQUENCE [LARGE SCALE GENOMIC DNA]</scope>
    <source>
        <strain evidence="4 5">DSM 25264</strain>
    </source>
</reference>
<keyword evidence="5" id="KW-1185">Reference proteome</keyword>
<proteinExistence type="predicted"/>
<gene>
    <name evidence="4" type="ORF">H0A68_14855</name>
</gene>
<keyword evidence="1" id="KW-0521">NADP</keyword>
<dbReference type="RefSeq" id="WP_129970091.1">
    <property type="nucleotide sequence ID" value="NZ_JACCEW010000004.1"/>
</dbReference>
<dbReference type="PANTHER" id="PTHR47706">
    <property type="entry name" value="NMRA-LIKE FAMILY PROTEIN"/>
    <property type="match status" value="1"/>
</dbReference>
<dbReference type="SUPFAM" id="SSF51735">
    <property type="entry name" value="NAD(P)-binding Rossmann-fold domains"/>
    <property type="match status" value="1"/>
</dbReference>
<dbReference type="Proteomes" id="UP000580517">
    <property type="component" value="Unassembled WGS sequence"/>
</dbReference>
<sequence>MNQHKSGVDTEHMLVLGAGQLGMAVLRELAPRRQNAKTRLTVLISPKMWKSPSVLEAKSVAELIDLGAELLPFDLFTCTEDELTEVFKRFRTVINCTGFVAGPGTQMKVTRAALSAEVCRYFPWQFGVDYDIVGKGSGQPVFDEQYDVRTLLRSQNRTEWVIVSTGMFTSFLFEPAFGIVDFNSKTVHGLGTWETKVTVTTPEDIGRLTAEIVLEQPRIANEIIYVASDTLSYATLADILEDVTNTPFTRKLLTREYLNDMLGRHPDDVMARYRTAFALGDGMWWEKAVTYNESRSIPTTDVASWLHGHLDAVDCAH</sequence>
<feature type="domain" description="NmrA-like" evidence="3">
    <location>
        <begin position="12"/>
        <end position="268"/>
    </location>
</feature>
<evidence type="ECO:0000313" key="4">
    <source>
        <dbReference type="EMBL" id="NYT38166.1"/>
    </source>
</evidence>
<dbReference type="OrthoDB" id="5540862at2"/>
<dbReference type="PANTHER" id="PTHR47706:SF6">
    <property type="entry name" value="NMRA-LIKE FAMILY PROTEIN (AFU_ORTHOLOGUE AFUA_6G00280)"/>
    <property type="match status" value="1"/>
</dbReference>
<dbReference type="InterPro" id="IPR051609">
    <property type="entry name" value="NmrA/Isoflavone_reductase-like"/>
</dbReference>
<evidence type="ECO:0000256" key="1">
    <source>
        <dbReference type="ARBA" id="ARBA00022857"/>
    </source>
</evidence>
<name>A0A853FJQ3_9BURK</name>
<accession>A0A853FJQ3</accession>